<sequence length="23" mass="2617">MGRSAFSEVAKYINFEIDAGTFY</sequence>
<dbReference type="EMBL" id="UINC01014144">
    <property type="protein sequence ID" value="SVA60558.1"/>
    <property type="molecule type" value="Genomic_DNA"/>
</dbReference>
<reference evidence="1" key="1">
    <citation type="submission" date="2018-05" db="EMBL/GenBank/DDBJ databases">
        <authorList>
            <person name="Lanie J.A."/>
            <person name="Ng W.-L."/>
            <person name="Kazmierczak K.M."/>
            <person name="Andrzejewski T.M."/>
            <person name="Davidsen T.M."/>
            <person name="Wayne K.J."/>
            <person name="Tettelin H."/>
            <person name="Glass J.I."/>
            <person name="Rusch D."/>
            <person name="Podicherti R."/>
            <person name="Tsui H.-C.T."/>
            <person name="Winkler M.E."/>
        </authorList>
    </citation>
    <scope>NUCLEOTIDE SEQUENCE</scope>
</reference>
<gene>
    <name evidence="1" type="ORF">METZ01_LOCUS113412</name>
</gene>
<protein>
    <submittedName>
        <fullName evidence="1">Uncharacterized protein</fullName>
    </submittedName>
</protein>
<proteinExistence type="predicted"/>
<accession>A0A381X7B6</accession>
<name>A0A381X7B6_9ZZZZ</name>
<dbReference type="AlphaFoldDB" id="A0A381X7B6"/>
<evidence type="ECO:0000313" key="1">
    <source>
        <dbReference type="EMBL" id="SVA60558.1"/>
    </source>
</evidence>
<organism evidence="1">
    <name type="scientific">marine metagenome</name>
    <dbReference type="NCBI Taxonomy" id="408172"/>
    <lineage>
        <taxon>unclassified sequences</taxon>
        <taxon>metagenomes</taxon>
        <taxon>ecological metagenomes</taxon>
    </lineage>
</organism>